<dbReference type="Pfam" id="PF08818">
    <property type="entry name" value="DUF1801"/>
    <property type="match status" value="1"/>
</dbReference>
<dbReference type="RefSeq" id="WP_196990125.1">
    <property type="nucleotide sequence ID" value="NZ_JADWYR010000001.1"/>
</dbReference>
<dbReference type="Gene3D" id="3.90.1150.200">
    <property type="match status" value="1"/>
</dbReference>
<keyword evidence="3" id="KW-1185">Reference proteome</keyword>
<evidence type="ECO:0000313" key="3">
    <source>
        <dbReference type="Proteomes" id="UP000628448"/>
    </source>
</evidence>
<sequence>MPAREPKIDAYIEKSADFAKPILQHIRQLVHTACPEVTEAVKWGMPFFDCDGPVCNMASFKKHCAFGFWKAALMKDPENIFNKDGKNAMGQFDRITSLEDLPADKIIIAYIKEAVALNKAGIKQVKTKMPVQELPVPEALVTALQQHTNAKAVFENFPPSHRKEYIQWINEAKTAATQDKRIATAIEWMAEGKGRNWKYEKK</sequence>
<dbReference type="SUPFAM" id="SSF159888">
    <property type="entry name" value="YdhG-like"/>
    <property type="match status" value="1"/>
</dbReference>
<proteinExistence type="predicted"/>
<accession>A0A931E6R6</accession>
<dbReference type="InterPro" id="IPR014922">
    <property type="entry name" value="YdhG-like"/>
</dbReference>
<evidence type="ECO:0000313" key="2">
    <source>
        <dbReference type="EMBL" id="MBG9376103.1"/>
    </source>
</evidence>
<dbReference type="Proteomes" id="UP000628448">
    <property type="component" value="Unassembled WGS sequence"/>
</dbReference>
<dbReference type="EMBL" id="JADWYR010000001">
    <property type="protein sequence ID" value="MBG9376103.1"/>
    <property type="molecule type" value="Genomic_DNA"/>
</dbReference>
<organism evidence="2 3">
    <name type="scientific">Panacibacter microcysteis</name>
    <dbReference type="NCBI Taxonomy" id="2793269"/>
    <lineage>
        <taxon>Bacteria</taxon>
        <taxon>Pseudomonadati</taxon>
        <taxon>Bacteroidota</taxon>
        <taxon>Chitinophagia</taxon>
        <taxon>Chitinophagales</taxon>
        <taxon>Chitinophagaceae</taxon>
        <taxon>Panacibacter</taxon>
    </lineage>
</organism>
<protein>
    <submittedName>
        <fullName evidence="2">YdeI/OmpD-associated family protein</fullName>
    </submittedName>
</protein>
<dbReference type="AlphaFoldDB" id="A0A931E6R6"/>
<gene>
    <name evidence="2" type="ORF">I5907_07650</name>
</gene>
<feature type="domain" description="YdhG-like" evidence="1">
    <location>
        <begin position="20"/>
        <end position="115"/>
    </location>
</feature>
<evidence type="ECO:0000259" key="1">
    <source>
        <dbReference type="Pfam" id="PF08818"/>
    </source>
</evidence>
<reference evidence="2" key="1">
    <citation type="submission" date="2020-11" db="EMBL/GenBank/DDBJ databases">
        <title>Bacterial whole genome sequence for Panacibacter sp. DH6.</title>
        <authorList>
            <person name="Le V."/>
            <person name="Ko S."/>
            <person name="Ahn C.-Y."/>
            <person name="Oh H.-M."/>
        </authorList>
    </citation>
    <scope>NUCLEOTIDE SEQUENCE</scope>
    <source>
        <strain evidence="2">DH6</strain>
    </source>
</reference>
<name>A0A931E6R6_9BACT</name>
<comment type="caution">
    <text evidence="2">The sequence shown here is derived from an EMBL/GenBank/DDBJ whole genome shotgun (WGS) entry which is preliminary data.</text>
</comment>
<dbReference type="Pfam" id="PF13376">
    <property type="entry name" value="OmdA"/>
    <property type="match status" value="1"/>
</dbReference>